<evidence type="ECO:0000256" key="2">
    <source>
        <dbReference type="ARBA" id="ARBA00007555"/>
    </source>
</evidence>
<gene>
    <name evidence="8" type="ORF">BG910_11890</name>
</gene>
<dbReference type="OrthoDB" id="9800207at2"/>
<dbReference type="GO" id="GO:0005886">
    <property type="term" value="C:plasma membrane"/>
    <property type="evidence" value="ECO:0007669"/>
    <property type="project" value="UniProtKB-SubCell"/>
</dbReference>
<evidence type="ECO:0000256" key="7">
    <source>
        <dbReference type="ARBA" id="ARBA00023136"/>
    </source>
</evidence>
<dbReference type="RefSeq" id="WP_089037032.1">
    <property type="nucleotide sequence ID" value="NZ_CP022278.1"/>
</dbReference>
<keyword evidence="9" id="KW-1185">Reference proteome</keyword>
<comment type="similarity">
    <text evidence="2">Belongs to the PqiA family.</text>
</comment>
<evidence type="ECO:0000313" key="8">
    <source>
        <dbReference type="EMBL" id="ASK28343.1"/>
    </source>
</evidence>
<evidence type="ECO:0000256" key="6">
    <source>
        <dbReference type="ARBA" id="ARBA00022989"/>
    </source>
</evidence>
<keyword evidence="7" id="KW-0472">Membrane</keyword>
<dbReference type="Gene3D" id="2.20.28.160">
    <property type="match status" value="1"/>
</dbReference>
<keyword evidence="4" id="KW-0997">Cell inner membrane</keyword>
<dbReference type="NCBIfam" id="TIGR00155">
    <property type="entry name" value="pqiA_fam"/>
    <property type="match status" value="1"/>
</dbReference>
<evidence type="ECO:0000256" key="1">
    <source>
        <dbReference type="ARBA" id="ARBA00004429"/>
    </source>
</evidence>
<keyword evidence="3" id="KW-1003">Cell membrane</keyword>
<dbReference type="KEGG" id="nei:BG910_11890"/>
<dbReference type="Proteomes" id="UP000198238">
    <property type="component" value="Chromosome"/>
</dbReference>
<dbReference type="EMBL" id="CP022278">
    <property type="protein sequence ID" value="ASK28343.1"/>
    <property type="molecule type" value="Genomic_DNA"/>
</dbReference>
<evidence type="ECO:0000256" key="3">
    <source>
        <dbReference type="ARBA" id="ARBA00022475"/>
    </source>
</evidence>
<name>A0A220S4S1_9NEIS</name>
<dbReference type="InterPro" id="IPR007498">
    <property type="entry name" value="PqiA-like"/>
</dbReference>
<dbReference type="Pfam" id="PF04403">
    <property type="entry name" value="PqiA"/>
    <property type="match status" value="2"/>
</dbReference>
<sequence length="433" mass="48853">MRPIPTYRRWWRYKAFRQDAALPAHTVDCPDCGSRMDIPRLVQGQEVHCPVCNHEIVEVENNPYVAPLAYATTSLILMAFVYGMMLMKVEMFGMTSILSLPGMMRGLVLLDYGFLAEVMFALVFGTPLLFLLLCLYVYTALARERVFPGLRWATRVLVRLRHWIMVDVFVVSVLVAHIKLTTVAAVEYGPAAYLMPALAVMLIRTSVSIPQHWVYYKIHRILGCNAVQTASEDRICCGRCLYFRDQNEETCGVCGADLYRRRPKSLSISTAFLIAAAVLYIPANLLPIMISSNPTALEINTILNGIVYMWNDGDKLIAVIIFCASVLIPIMKIAAMSWLTVSAHFRPFASAHLMTTVYRVTEAIGRWSMIDIFVIIILMSAFHTNVARVVPGEAAVYFCLVVLLTMLSAYFFDPRLIWDKHSVSDGLKNDEPR</sequence>
<dbReference type="AlphaFoldDB" id="A0A220S4S1"/>
<dbReference type="PANTHER" id="PTHR30462">
    <property type="entry name" value="INTERMEMBRANE TRANSPORT PROTEIN PQIB-RELATED"/>
    <property type="match status" value="1"/>
</dbReference>
<evidence type="ECO:0000313" key="9">
    <source>
        <dbReference type="Proteomes" id="UP000198238"/>
    </source>
</evidence>
<protein>
    <submittedName>
        <fullName evidence="8">Paraquat-inducible membrane protein A</fullName>
    </submittedName>
</protein>
<proteinExistence type="inferred from homology"/>
<comment type="subcellular location">
    <subcellularLocation>
        <location evidence="1">Cell inner membrane</location>
        <topology evidence="1">Multi-pass membrane protein</topology>
    </subcellularLocation>
</comment>
<evidence type="ECO:0000256" key="5">
    <source>
        <dbReference type="ARBA" id="ARBA00022692"/>
    </source>
</evidence>
<evidence type="ECO:0000256" key="4">
    <source>
        <dbReference type="ARBA" id="ARBA00022519"/>
    </source>
</evidence>
<organism evidence="8 9">
    <name type="scientific">Neisseria chenwenguii</name>
    <dbReference type="NCBI Taxonomy" id="1853278"/>
    <lineage>
        <taxon>Bacteria</taxon>
        <taxon>Pseudomonadati</taxon>
        <taxon>Pseudomonadota</taxon>
        <taxon>Betaproteobacteria</taxon>
        <taxon>Neisseriales</taxon>
        <taxon>Neisseriaceae</taxon>
        <taxon>Neisseria</taxon>
    </lineage>
</organism>
<dbReference type="PANTHER" id="PTHR30462:SF3">
    <property type="entry name" value="INTERMEMBRANE TRANSPORT PROTEIN PQIA"/>
    <property type="match status" value="1"/>
</dbReference>
<dbReference type="InterPro" id="IPR051800">
    <property type="entry name" value="PqiA-PqiB_transport"/>
</dbReference>
<dbReference type="InterPro" id="IPR005219">
    <property type="entry name" value="PqiA-like_proteobact"/>
</dbReference>
<keyword evidence="5" id="KW-0812">Transmembrane</keyword>
<accession>A0A220S4S1</accession>
<keyword evidence="6" id="KW-1133">Transmembrane helix</keyword>
<reference evidence="8 9" key="1">
    <citation type="submission" date="2017-06" db="EMBL/GenBank/DDBJ databases">
        <title>Neisseria chenwenguii sp. nov., isolated from the intestinal contents of Tibetan Plateau Pika in Yushu, Qinghai Province, China.</title>
        <authorList>
            <person name="Zhang G."/>
        </authorList>
    </citation>
    <scope>NUCLEOTIDE SEQUENCE [LARGE SCALE GENOMIC DNA]</scope>
    <source>
        <strain evidence="8 9">10023</strain>
    </source>
</reference>